<dbReference type="InterPro" id="IPR013014">
    <property type="entry name" value="PTS_EIIC_2"/>
</dbReference>
<evidence type="ECO:0000256" key="10">
    <source>
        <dbReference type="ARBA" id="ARBA00022597"/>
    </source>
</evidence>
<dbReference type="SUPFAM" id="SSF52794">
    <property type="entry name" value="PTS system IIB component-like"/>
    <property type="match status" value="1"/>
</dbReference>
<evidence type="ECO:0000256" key="6">
    <source>
        <dbReference type="ARBA" id="ARBA00022448"/>
    </source>
</evidence>
<dbReference type="InterPro" id="IPR003352">
    <property type="entry name" value="PTS_EIIC"/>
</dbReference>
<dbReference type="FunFam" id="3.40.50.2300:FF:000047">
    <property type="entry name" value="PTS system mannitol-specific transporter subunit IICBA"/>
    <property type="match status" value="1"/>
</dbReference>
<dbReference type="SUPFAM" id="SSF55804">
    <property type="entry name" value="Phoshotransferase/anion transport protein"/>
    <property type="match status" value="1"/>
</dbReference>
<dbReference type="InterPro" id="IPR002178">
    <property type="entry name" value="PTS_EIIA_type-2_dom"/>
</dbReference>
<dbReference type="InterPro" id="IPR050893">
    <property type="entry name" value="Sugar_PTS"/>
</dbReference>
<dbReference type="NCBIfam" id="TIGR00851">
    <property type="entry name" value="mtlA"/>
    <property type="match status" value="1"/>
</dbReference>
<evidence type="ECO:0000256" key="12">
    <source>
        <dbReference type="ARBA" id="ARBA00022683"/>
    </source>
</evidence>
<sequence length="628" mass="66014">MLSPEAKIKVQNFGRFLSNMVMPNIGAFIAWGFITALFIPTGWIPNETLAAMVGPMITYLLPLLIGYTGGKMVGGDRGAVVGAITTMGVIVGTDIPMFMGAMIVGPLGGLAIKKFDAAVHGKVKSGFEMLVNNFSAGIVGMICAILAFLVVGPAVKLLSSALAAGVDVMVNAGLLPLASIFVEPAKILFLNNAINHGIFTPLGVQQSEELGRSIFFLIEANPGPGLGLLLAYMVFGKGNAKQSAAGASIIHFFGGIHEIYFPYVLMNPRLILAVIAGGMTGVFTNVVFSSGLISPASPGSIFAVLIMTPKDSFIGVILSVVAAAAVSFLVASLLMKTQAQADDEEDSLEKAASQMKDMKASSKGQAANADVNMSAVKNIIVACDAGMGSSAMGAGLLRKKVEAAGLDISVTNLAINNLPQDVDIVVTHKDLTDRARSVVDSAYHISLSNFLDGAVYDNLVAQLLEAQGASEAPAVAKEETEQQGTLKLSNDNIFLGMQAKTKEEVIKFAGEQLVKLGNVRPEYVDGMLAREELVSTYLGESIAVPHGTIEAKQYVESTGIVFCQFPEGIQWGEDEDDVAKMVIGIAAQGDEHIQVITAITNSLDDEEAVEVLKTTSNPQDVLNILNGK</sequence>
<evidence type="ECO:0000256" key="19">
    <source>
        <dbReference type="SAM" id="Phobius"/>
    </source>
</evidence>
<dbReference type="Gene3D" id="3.40.50.2300">
    <property type="match status" value="1"/>
</dbReference>
<evidence type="ECO:0000259" key="20">
    <source>
        <dbReference type="PROSITE" id="PS51094"/>
    </source>
</evidence>
<dbReference type="GO" id="GO:0016301">
    <property type="term" value="F:kinase activity"/>
    <property type="evidence" value="ECO:0007669"/>
    <property type="project" value="UniProtKB-KW"/>
</dbReference>
<evidence type="ECO:0000256" key="9">
    <source>
        <dbReference type="ARBA" id="ARBA00022553"/>
    </source>
</evidence>
<feature type="domain" description="PTS EIIA type-2" evidence="20">
    <location>
        <begin position="486"/>
        <end position="628"/>
    </location>
</feature>
<organism evidence="23 24">
    <name type="scientific">Vibrio breoganii</name>
    <dbReference type="NCBI Taxonomy" id="553239"/>
    <lineage>
        <taxon>Bacteria</taxon>
        <taxon>Pseudomonadati</taxon>
        <taxon>Pseudomonadota</taxon>
        <taxon>Gammaproteobacteria</taxon>
        <taxon>Vibrionales</taxon>
        <taxon>Vibrionaceae</taxon>
        <taxon>Vibrio</taxon>
    </lineage>
</organism>
<keyword evidence="9" id="KW-0597">Phosphoprotein</keyword>
<accession>A0AAP8MYG5</accession>
<evidence type="ECO:0000256" key="2">
    <source>
        <dbReference type="ARBA" id="ARBA00004429"/>
    </source>
</evidence>
<feature type="transmembrane region" description="Helical" evidence="19">
    <location>
        <begin position="79"/>
        <end position="104"/>
    </location>
</feature>
<keyword evidence="6" id="KW-0813">Transport</keyword>
<evidence type="ECO:0000256" key="1">
    <source>
        <dbReference type="ARBA" id="ARBA00001655"/>
    </source>
</evidence>
<name>A0AAP8MYG5_9VIBR</name>
<dbReference type="PROSITE" id="PS51094">
    <property type="entry name" value="PTS_EIIA_TYPE_2"/>
    <property type="match status" value="1"/>
</dbReference>
<dbReference type="NCBIfam" id="NF011663">
    <property type="entry name" value="PRK15083.1"/>
    <property type="match status" value="1"/>
</dbReference>
<evidence type="ECO:0000256" key="17">
    <source>
        <dbReference type="ARBA" id="ARBA00030684"/>
    </source>
</evidence>
<dbReference type="PROSITE" id="PS51099">
    <property type="entry name" value="PTS_EIIB_TYPE_2"/>
    <property type="match status" value="1"/>
</dbReference>
<keyword evidence="7" id="KW-1003">Cell membrane</keyword>
<dbReference type="AlphaFoldDB" id="A0AAP8MYG5"/>
<evidence type="ECO:0000256" key="14">
    <source>
        <dbReference type="ARBA" id="ARBA00022777"/>
    </source>
</evidence>
<evidence type="ECO:0000256" key="11">
    <source>
        <dbReference type="ARBA" id="ARBA00022679"/>
    </source>
</evidence>
<dbReference type="Gene3D" id="3.40.930.10">
    <property type="entry name" value="Mannitol-specific EII, Chain A"/>
    <property type="match status" value="1"/>
</dbReference>
<feature type="transmembrane region" description="Helical" evidence="19">
    <location>
        <begin position="21"/>
        <end position="43"/>
    </location>
</feature>
<keyword evidence="13 19" id="KW-0812">Transmembrane</keyword>
<dbReference type="InterPro" id="IPR016152">
    <property type="entry name" value="PTrfase/Anion_transptr"/>
</dbReference>
<evidence type="ECO:0000259" key="22">
    <source>
        <dbReference type="PROSITE" id="PS51104"/>
    </source>
</evidence>
<dbReference type="Pfam" id="PF02302">
    <property type="entry name" value="PTS_IIB"/>
    <property type="match status" value="1"/>
</dbReference>
<evidence type="ECO:0000313" key="24">
    <source>
        <dbReference type="Proteomes" id="UP000235611"/>
    </source>
</evidence>
<feature type="transmembrane region" description="Helical" evidence="19">
    <location>
        <begin position="214"/>
        <end position="235"/>
    </location>
</feature>
<dbReference type="GO" id="GO:0009401">
    <property type="term" value="P:phosphoenolpyruvate-dependent sugar phosphotransferase system"/>
    <property type="evidence" value="ECO:0007669"/>
    <property type="project" value="UniProtKB-KW"/>
</dbReference>
<dbReference type="RefSeq" id="WP_102464043.1">
    <property type="nucleotide sequence ID" value="NZ_MCUP01000056.1"/>
</dbReference>
<feature type="transmembrane region" description="Helical" evidence="19">
    <location>
        <begin position="270"/>
        <end position="293"/>
    </location>
</feature>
<dbReference type="InterPro" id="IPR036095">
    <property type="entry name" value="PTS_EIIB-like_sf"/>
</dbReference>
<dbReference type="PROSITE" id="PS00372">
    <property type="entry name" value="PTS_EIIA_TYPE_2_HIS"/>
    <property type="match status" value="1"/>
</dbReference>
<dbReference type="InterPro" id="IPR003501">
    <property type="entry name" value="PTS_EIIB_2/3"/>
</dbReference>
<dbReference type="GO" id="GO:0022872">
    <property type="term" value="F:protein-N(PI)-phosphohistidine-mannitol phosphotransferase system transmembrane transporter activity"/>
    <property type="evidence" value="ECO:0007669"/>
    <property type="project" value="InterPro"/>
</dbReference>
<reference evidence="24" key="1">
    <citation type="submission" date="2016-07" db="EMBL/GenBank/DDBJ databases">
        <title>Nontailed viruses are major unrecognized killers of bacteria in the ocean.</title>
        <authorList>
            <person name="Kauffman K."/>
            <person name="Hussain F."/>
            <person name="Yang J."/>
            <person name="Arevalo P."/>
            <person name="Brown J."/>
            <person name="Cutler M."/>
            <person name="Kelly L."/>
            <person name="Polz M.F."/>
        </authorList>
    </citation>
    <scope>NUCLEOTIDE SEQUENCE [LARGE SCALE GENOMIC DNA]</scope>
    <source>
        <strain evidence="24">10N.222.49.A5</strain>
    </source>
</reference>
<keyword evidence="14" id="KW-0418">Kinase</keyword>
<evidence type="ECO:0000259" key="21">
    <source>
        <dbReference type="PROSITE" id="PS51099"/>
    </source>
</evidence>
<dbReference type="GO" id="GO:0090563">
    <property type="term" value="F:protein-phosphocysteine-sugar phosphotransferase activity"/>
    <property type="evidence" value="ECO:0007669"/>
    <property type="project" value="TreeGrafter"/>
</dbReference>
<comment type="caution">
    <text evidence="23">The sequence shown here is derived from an EMBL/GenBank/DDBJ whole genome shotgun (WGS) entry which is preliminary data.</text>
</comment>
<dbReference type="PROSITE" id="PS51104">
    <property type="entry name" value="PTS_EIIC_TYPE_2"/>
    <property type="match status" value="1"/>
</dbReference>
<dbReference type="CDD" id="cd00211">
    <property type="entry name" value="PTS_IIA_fru"/>
    <property type="match status" value="1"/>
</dbReference>
<dbReference type="GO" id="GO:0005886">
    <property type="term" value="C:plasma membrane"/>
    <property type="evidence" value="ECO:0007669"/>
    <property type="project" value="UniProtKB-SubCell"/>
</dbReference>
<feature type="coiled-coil region" evidence="18">
    <location>
        <begin position="334"/>
        <end position="361"/>
    </location>
</feature>
<dbReference type="EMBL" id="MDBO01000059">
    <property type="protein sequence ID" value="PMP11775.1"/>
    <property type="molecule type" value="Genomic_DNA"/>
</dbReference>
<dbReference type="PANTHER" id="PTHR30181:SF2">
    <property type="entry name" value="PTS SYSTEM MANNITOL-SPECIFIC EIICBA COMPONENT"/>
    <property type="match status" value="1"/>
</dbReference>
<proteinExistence type="predicted"/>
<dbReference type="Proteomes" id="UP000235611">
    <property type="component" value="Unassembled WGS sequence"/>
</dbReference>
<comment type="catalytic activity">
    <reaction evidence="1">
        <text>D-mannitol(out) + N(pros)-phospho-L-histidyl-[protein] = D-mannitol 1-phosphate(in) + L-histidyl-[protein]</text>
        <dbReference type="Rhea" id="RHEA:33363"/>
        <dbReference type="Rhea" id="RHEA-COMP:9745"/>
        <dbReference type="Rhea" id="RHEA-COMP:9746"/>
        <dbReference type="ChEBI" id="CHEBI:16899"/>
        <dbReference type="ChEBI" id="CHEBI:29979"/>
        <dbReference type="ChEBI" id="CHEBI:61381"/>
        <dbReference type="ChEBI" id="CHEBI:64837"/>
        <dbReference type="EC" id="2.7.1.197"/>
    </reaction>
</comment>
<evidence type="ECO:0000256" key="8">
    <source>
        <dbReference type="ARBA" id="ARBA00022519"/>
    </source>
</evidence>
<feature type="domain" description="PTS EIIC type-2" evidence="22">
    <location>
        <begin position="13"/>
        <end position="344"/>
    </location>
</feature>
<dbReference type="EC" id="2.7.1.197" evidence="4"/>
<dbReference type="CDD" id="cd05567">
    <property type="entry name" value="PTS_IIB_mannitol"/>
    <property type="match status" value="1"/>
</dbReference>
<evidence type="ECO:0000256" key="18">
    <source>
        <dbReference type="SAM" id="Coils"/>
    </source>
</evidence>
<dbReference type="PANTHER" id="PTHR30181">
    <property type="entry name" value="MANNITOL PERMEASE IIC COMPONENT"/>
    <property type="match status" value="1"/>
</dbReference>
<gene>
    <name evidence="23" type="ORF">BCS93_08265</name>
</gene>
<feature type="domain" description="PTS EIIB type-2" evidence="21">
    <location>
        <begin position="377"/>
        <end position="468"/>
    </location>
</feature>
<feature type="transmembrane region" description="Helical" evidence="19">
    <location>
        <begin position="162"/>
        <end position="182"/>
    </location>
</feature>
<comment type="subcellular location">
    <subcellularLocation>
        <location evidence="2">Cell inner membrane</location>
        <topology evidence="2">Multi-pass membrane protein</topology>
    </subcellularLocation>
</comment>
<dbReference type="InterPro" id="IPR013011">
    <property type="entry name" value="PTS_EIIB_2"/>
</dbReference>
<keyword evidence="10" id="KW-0762">Sugar transport</keyword>
<evidence type="ECO:0000256" key="15">
    <source>
        <dbReference type="ARBA" id="ARBA00022989"/>
    </source>
</evidence>
<dbReference type="InterPro" id="IPR004718">
    <property type="entry name" value="PTS_IIC_mtl"/>
</dbReference>
<keyword evidence="15 19" id="KW-1133">Transmembrane helix</keyword>
<keyword evidence="16 19" id="KW-0472">Membrane</keyword>
<evidence type="ECO:0000256" key="5">
    <source>
        <dbReference type="ARBA" id="ARBA00015039"/>
    </source>
</evidence>
<dbReference type="Pfam" id="PF02378">
    <property type="entry name" value="PTS_EIIC"/>
    <property type="match status" value="1"/>
</dbReference>
<feature type="transmembrane region" description="Helical" evidence="19">
    <location>
        <begin position="49"/>
        <end position="67"/>
    </location>
</feature>
<evidence type="ECO:0000256" key="13">
    <source>
        <dbReference type="ARBA" id="ARBA00022692"/>
    </source>
</evidence>
<feature type="transmembrane region" description="Helical" evidence="19">
    <location>
        <begin position="313"/>
        <end position="334"/>
    </location>
</feature>
<dbReference type="InterPro" id="IPR029503">
    <property type="entry name" value="PTS_EIIB_mannitol"/>
</dbReference>
<feature type="transmembrane region" description="Helical" evidence="19">
    <location>
        <begin position="134"/>
        <end position="155"/>
    </location>
</feature>
<keyword evidence="12" id="KW-0598">Phosphotransferase system</keyword>
<evidence type="ECO:0000256" key="3">
    <source>
        <dbReference type="ARBA" id="ARBA00011738"/>
    </source>
</evidence>
<evidence type="ECO:0000256" key="16">
    <source>
        <dbReference type="ARBA" id="ARBA00023136"/>
    </source>
</evidence>
<comment type="subunit">
    <text evidence="3">Homodimer.</text>
</comment>
<keyword evidence="11" id="KW-0808">Transferase</keyword>
<keyword evidence="18" id="KW-0175">Coiled coil</keyword>
<evidence type="ECO:0000313" key="23">
    <source>
        <dbReference type="EMBL" id="PMP11775.1"/>
    </source>
</evidence>
<evidence type="ECO:0000256" key="4">
    <source>
        <dbReference type="ARBA" id="ARBA00011909"/>
    </source>
</evidence>
<dbReference type="Pfam" id="PF00359">
    <property type="entry name" value="PTS_EIIA_2"/>
    <property type="match status" value="1"/>
</dbReference>
<evidence type="ECO:0000256" key="7">
    <source>
        <dbReference type="ARBA" id="ARBA00022475"/>
    </source>
</evidence>
<keyword evidence="8" id="KW-0997">Cell inner membrane</keyword>
<protein>
    <recommendedName>
        <fullName evidence="5">PTS system mannitol-specific EIICBA component</fullName>
        <ecNumber evidence="4">2.7.1.197</ecNumber>
    </recommendedName>
    <alternativeName>
        <fullName evidence="17">EIICBA-Mtl</fullName>
    </alternativeName>
</protein>